<evidence type="ECO:0000256" key="4">
    <source>
        <dbReference type="ARBA" id="ARBA00022827"/>
    </source>
</evidence>
<dbReference type="InterPro" id="IPR016167">
    <property type="entry name" value="FAD-bd_PCMH_sub1"/>
</dbReference>
<dbReference type="InterPro" id="IPR012951">
    <property type="entry name" value="BBE"/>
</dbReference>
<evidence type="ECO:0000313" key="8">
    <source>
        <dbReference type="Proteomes" id="UP000321938"/>
    </source>
</evidence>
<evidence type="ECO:0000313" key="7">
    <source>
        <dbReference type="EMBL" id="TXE20359.1"/>
    </source>
</evidence>
<dbReference type="Pfam" id="PF08031">
    <property type="entry name" value="BBE"/>
    <property type="match status" value="1"/>
</dbReference>
<organism evidence="7 8">
    <name type="scientific">Psychroserpens burtonensis</name>
    <dbReference type="NCBI Taxonomy" id="49278"/>
    <lineage>
        <taxon>Bacteria</taxon>
        <taxon>Pseudomonadati</taxon>
        <taxon>Bacteroidota</taxon>
        <taxon>Flavobacteriia</taxon>
        <taxon>Flavobacteriales</taxon>
        <taxon>Flavobacteriaceae</taxon>
        <taxon>Psychroserpens</taxon>
    </lineage>
</organism>
<evidence type="ECO:0000256" key="3">
    <source>
        <dbReference type="ARBA" id="ARBA00022630"/>
    </source>
</evidence>
<evidence type="ECO:0000256" key="1">
    <source>
        <dbReference type="ARBA" id="ARBA00001974"/>
    </source>
</evidence>
<keyword evidence="8" id="KW-1185">Reference proteome</keyword>
<name>A0A5C7BL19_9FLAO</name>
<comment type="caution">
    <text evidence="7">The sequence shown here is derived from an EMBL/GenBank/DDBJ whole genome shotgun (WGS) entry which is preliminary data.</text>
</comment>
<dbReference type="InterPro" id="IPR016166">
    <property type="entry name" value="FAD-bd_PCMH"/>
</dbReference>
<dbReference type="AlphaFoldDB" id="A0A5C7BL19"/>
<proteinExistence type="inferred from homology"/>
<dbReference type="InterPro" id="IPR006094">
    <property type="entry name" value="Oxid_FAD_bind_N"/>
</dbReference>
<comment type="similarity">
    <text evidence="2">Belongs to the oxygen-dependent FAD-linked oxidoreductase family.</text>
</comment>
<dbReference type="Proteomes" id="UP000321938">
    <property type="component" value="Unassembled WGS sequence"/>
</dbReference>
<dbReference type="EMBL" id="VOSB01000001">
    <property type="protein sequence ID" value="TXE20359.1"/>
    <property type="molecule type" value="Genomic_DNA"/>
</dbReference>
<evidence type="ECO:0000259" key="6">
    <source>
        <dbReference type="PROSITE" id="PS51387"/>
    </source>
</evidence>
<dbReference type="GO" id="GO:0071949">
    <property type="term" value="F:FAD binding"/>
    <property type="evidence" value="ECO:0007669"/>
    <property type="project" value="InterPro"/>
</dbReference>
<dbReference type="STRING" id="1123037.GCA_000425305_00604"/>
<dbReference type="RefSeq" id="WP_028870858.1">
    <property type="nucleotide sequence ID" value="NZ_VOSB01000001.1"/>
</dbReference>
<dbReference type="GO" id="GO:0016491">
    <property type="term" value="F:oxidoreductase activity"/>
    <property type="evidence" value="ECO:0007669"/>
    <property type="project" value="UniProtKB-KW"/>
</dbReference>
<dbReference type="PROSITE" id="PS51387">
    <property type="entry name" value="FAD_PCMH"/>
    <property type="match status" value="1"/>
</dbReference>
<dbReference type="SUPFAM" id="SSF56176">
    <property type="entry name" value="FAD-binding/transporter-associated domain-like"/>
    <property type="match status" value="1"/>
</dbReference>
<dbReference type="Gene3D" id="3.40.462.20">
    <property type="match status" value="1"/>
</dbReference>
<accession>A0A5C7BL19</accession>
<dbReference type="OrthoDB" id="545125at2"/>
<dbReference type="PROSITE" id="PS00862">
    <property type="entry name" value="OX2_COVAL_FAD"/>
    <property type="match status" value="1"/>
</dbReference>
<dbReference type="Gene3D" id="3.30.465.10">
    <property type="match status" value="1"/>
</dbReference>
<dbReference type="Gene3D" id="3.30.43.10">
    <property type="entry name" value="Uridine Diphospho-n-acetylenolpyruvylglucosamine Reductase, domain 2"/>
    <property type="match status" value="1"/>
</dbReference>
<dbReference type="InterPro" id="IPR050416">
    <property type="entry name" value="FAD-linked_Oxidoreductase"/>
</dbReference>
<comment type="cofactor">
    <cofactor evidence="1">
        <name>FAD</name>
        <dbReference type="ChEBI" id="CHEBI:57692"/>
    </cofactor>
</comment>
<dbReference type="InterPro" id="IPR006093">
    <property type="entry name" value="Oxy_OxRdtase_FAD_BS"/>
</dbReference>
<protein>
    <submittedName>
        <fullName evidence="7">FAD-binding oxidoreductase</fullName>
    </submittedName>
</protein>
<dbReference type="PANTHER" id="PTHR42973">
    <property type="entry name" value="BINDING OXIDOREDUCTASE, PUTATIVE (AFU_ORTHOLOGUE AFUA_1G17690)-RELATED"/>
    <property type="match status" value="1"/>
</dbReference>
<sequence>MKNLIKDIAPDIINTFKSQLRGRLILQSDADYNETRKVYNAMIDKKPGLFVICVDVADVIASVNFGRENNLLIAIRGGGHNGGGLGLCNDGLVIDLSGIKFIRVDTSNNTVRVGGGNLWGEVDHATYPFGLAVPAGIISTTGVGGLTLGGGVGHLSRKYGLTIDNLLEADMVLADGSFLTVNAQQNTDLFWAIRGGGGNYGIVTSFKFQAHSVKNVIGGPTLWPVEKTEEIMEWYHEFLLNAPDELNGFIATMIIPGPPFPEQLHNKQFCGIVWCYVGDPTKFDKLFKPVRDLNPLFEHVGAMPYPSIQTLFDGLMPHGLQWYWRADFFKELGPEVRAQHLKFGSKIPTPLSQMHLYPISGAASRVGPKETPWAYRDANYAGVIVGVDPDPKNADKITNWCKDYWDALHPYSAGGAYSNFMMEEGQDRIKASYKHNYDRLVSIKEIYDPENLFRVNQNIRPKN</sequence>
<dbReference type="InterPro" id="IPR036318">
    <property type="entry name" value="FAD-bd_PCMH-like_sf"/>
</dbReference>
<gene>
    <name evidence="7" type="ORF">ES692_00805</name>
</gene>
<dbReference type="InterPro" id="IPR016169">
    <property type="entry name" value="FAD-bd_PCMH_sub2"/>
</dbReference>
<keyword evidence="5" id="KW-0560">Oxidoreductase</keyword>
<dbReference type="PANTHER" id="PTHR42973:SF39">
    <property type="entry name" value="FAD-BINDING PCMH-TYPE DOMAIN-CONTAINING PROTEIN"/>
    <property type="match status" value="1"/>
</dbReference>
<evidence type="ECO:0000256" key="5">
    <source>
        <dbReference type="ARBA" id="ARBA00023002"/>
    </source>
</evidence>
<keyword evidence="3" id="KW-0285">Flavoprotein</keyword>
<feature type="domain" description="FAD-binding PCMH-type" evidence="6">
    <location>
        <begin position="42"/>
        <end position="213"/>
    </location>
</feature>
<evidence type="ECO:0000256" key="2">
    <source>
        <dbReference type="ARBA" id="ARBA00005466"/>
    </source>
</evidence>
<keyword evidence="4" id="KW-0274">FAD</keyword>
<dbReference type="Pfam" id="PF01565">
    <property type="entry name" value="FAD_binding_4"/>
    <property type="match status" value="1"/>
</dbReference>
<reference evidence="7 8" key="1">
    <citation type="submission" date="2019-08" db="EMBL/GenBank/DDBJ databases">
        <title>Genome of Psychroserpens burtonensis ACAM 167.</title>
        <authorList>
            <person name="Bowman J.P."/>
        </authorList>
    </citation>
    <scope>NUCLEOTIDE SEQUENCE [LARGE SCALE GENOMIC DNA]</scope>
    <source>
        <strain evidence="7 8">ACAM 167</strain>
    </source>
</reference>